<protein>
    <submittedName>
        <fullName evidence="6">Putative maleylacetate reductase</fullName>
    </submittedName>
</protein>
<dbReference type="Gene3D" id="1.20.1090.10">
    <property type="entry name" value="Dehydroquinate synthase-like - alpha domain"/>
    <property type="match status" value="1"/>
</dbReference>
<evidence type="ECO:0000256" key="2">
    <source>
        <dbReference type="ARBA" id="ARBA00023002"/>
    </source>
</evidence>
<keyword evidence="3" id="KW-0520">NAD</keyword>
<dbReference type="InterPro" id="IPR034786">
    <property type="entry name" value="MAR"/>
</dbReference>
<evidence type="ECO:0000313" key="6">
    <source>
        <dbReference type="EMBL" id="AKM07019.1"/>
    </source>
</evidence>
<proteinExistence type="inferred from homology"/>
<evidence type="ECO:0000259" key="5">
    <source>
        <dbReference type="Pfam" id="PF25137"/>
    </source>
</evidence>
<dbReference type="SUPFAM" id="SSF56796">
    <property type="entry name" value="Dehydroquinate synthase-like"/>
    <property type="match status" value="1"/>
</dbReference>
<dbReference type="RefSeq" id="WP_047806099.1">
    <property type="nucleotide sequence ID" value="NZ_CP011805.1"/>
</dbReference>
<dbReference type="GO" id="GO:0046872">
    <property type="term" value="F:metal ion binding"/>
    <property type="evidence" value="ECO:0007669"/>
    <property type="project" value="InterPro"/>
</dbReference>
<dbReference type="PATRIC" id="fig|543877.4.peg.952"/>
<organism evidence="6 7">
    <name type="scientific">Pelagerythrobacter marensis</name>
    <dbReference type="NCBI Taxonomy" id="543877"/>
    <lineage>
        <taxon>Bacteria</taxon>
        <taxon>Pseudomonadati</taxon>
        <taxon>Pseudomonadota</taxon>
        <taxon>Alphaproteobacteria</taxon>
        <taxon>Sphingomonadales</taxon>
        <taxon>Erythrobacteraceae</taxon>
        <taxon>Pelagerythrobacter</taxon>
    </lineage>
</organism>
<dbReference type="Gene3D" id="3.40.50.1970">
    <property type="match status" value="1"/>
</dbReference>
<dbReference type="PANTHER" id="PTHR11496">
    <property type="entry name" value="ALCOHOL DEHYDROGENASE"/>
    <property type="match status" value="1"/>
</dbReference>
<evidence type="ECO:0000259" key="4">
    <source>
        <dbReference type="Pfam" id="PF00465"/>
    </source>
</evidence>
<evidence type="ECO:0000256" key="1">
    <source>
        <dbReference type="ARBA" id="ARBA00007358"/>
    </source>
</evidence>
<feature type="domain" description="Fe-containing alcohol dehydrogenase-like C-terminal" evidence="5">
    <location>
        <begin position="165"/>
        <end position="349"/>
    </location>
</feature>
<gene>
    <name evidence="6" type="ORF">AM2010_942</name>
</gene>
<dbReference type="OrthoDB" id="3812122at2"/>
<dbReference type="Pfam" id="PF00465">
    <property type="entry name" value="Fe-ADH"/>
    <property type="match status" value="1"/>
</dbReference>
<dbReference type="InterPro" id="IPR039697">
    <property type="entry name" value="Alcohol_dehydrogenase_Fe"/>
</dbReference>
<dbReference type="EMBL" id="CP011805">
    <property type="protein sequence ID" value="AKM07019.1"/>
    <property type="molecule type" value="Genomic_DNA"/>
</dbReference>
<dbReference type="InterPro" id="IPR001670">
    <property type="entry name" value="ADH_Fe/GldA"/>
</dbReference>
<dbReference type="Pfam" id="PF25137">
    <property type="entry name" value="ADH_Fe_C"/>
    <property type="match status" value="1"/>
</dbReference>
<comment type="similarity">
    <text evidence="1">Belongs to the iron-containing alcohol dehydrogenase family.</text>
</comment>
<dbReference type="Proteomes" id="UP000037643">
    <property type="component" value="Chromosome"/>
</dbReference>
<dbReference type="PANTHER" id="PTHR11496:SF102">
    <property type="entry name" value="ALCOHOL DEHYDROGENASE 4"/>
    <property type="match status" value="1"/>
</dbReference>
<dbReference type="GO" id="GO:0018506">
    <property type="term" value="F:maleylacetate reductase activity"/>
    <property type="evidence" value="ECO:0007669"/>
    <property type="project" value="InterPro"/>
</dbReference>
<keyword evidence="2" id="KW-0560">Oxidoreductase</keyword>
<dbReference type="AlphaFoldDB" id="A0A0G3X8V2"/>
<dbReference type="CDD" id="cd08177">
    <property type="entry name" value="MAR"/>
    <property type="match status" value="1"/>
</dbReference>
<keyword evidence="7" id="KW-1185">Reference proteome</keyword>
<dbReference type="InterPro" id="IPR056798">
    <property type="entry name" value="ADH_Fe_C"/>
</dbReference>
<accession>A0A0G3X8V2</accession>
<sequence>MTAPFTYTANPSRVIFGSGTLARVGEEIERLGLDRVMILTTPYQAEEGQRLAAQLGDRAAGVFGEAAMHTPVDVTERALAEFERSGAAGIVSLGGGSTIGLGKAIALRNDAPQLAVPTTYAGSEMTPIVGQTENERKTTQRTPKVLPETVVYDVDLTLHLPREMTVTSGINAIAHAVEAIYAEGANPVLGLMAEEGIGALMSAIGRLGEEGMGADPEARSDALYGAWLCAVCLGQGGVALHHKLCHVLGGTFDLPHAQTHTVILPHALAYNAPAVPDAMEQLKRATGSASPAAAFYDLAADAGVPTSLRELGMPEDGIDQAVEIALENPYYNPRPLEPEPMRDLLAAAWAGERPA</sequence>
<dbReference type="KEGG" id="amx:AM2010_942"/>
<reference evidence="6 7" key="1">
    <citation type="submission" date="2015-06" db="EMBL/GenBank/DDBJ databases">
        <authorList>
            <person name="Kim K.M."/>
        </authorList>
    </citation>
    <scope>NUCLEOTIDE SEQUENCE [LARGE SCALE GENOMIC DNA]</scope>
    <source>
        <strain evidence="6 7">KCTC 22370</strain>
    </source>
</reference>
<dbReference type="GO" id="GO:0004022">
    <property type="term" value="F:alcohol dehydrogenase (NAD+) activity"/>
    <property type="evidence" value="ECO:0007669"/>
    <property type="project" value="TreeGrafter"/>
</dbReference>
<feature type="domain" description="Alcohol dehydrogenase iron-type/glycerol dehydrogenase GldA" evidence="4">
    <location>
        <begin position="11"/>
        <end position="153"/>
    </location>
</feature>
<name>A0A0G3X8V2_9SPHN</name>
<evidence type="ECO:0000256" key="3">
    <source>
        <dbReference type="ARBA" id="ARBA00023027"/>
    </source>
</evidence>
<evidence type="ECO:0000313" key="7">
    <source>
        <dbReference type="Proteomes" id="UP000037643"/>
    </source>
</evidence>
<dbReference type="STRING" id="543877.AM2010_942"/>